<dbReference type="RefSeq" id="WP_121441411.1">
    <property type="nucleotide sequence ID" value="NZ_RCDA01000001.1"/>
</dbReference>
<organism evidence="3 4">
    <name type="scientific">Alkalispirillum mobile</name>
    <dbReference type="NCBI Taxonomy" id="85925"/>
    <lineage>
        <taxon>Bacteria</taxon>
        <taxon>Pseudomonadati</taxon>
        <taxon>Pseudomonadota</taxon>
        <taxon>Gammaproteobacteria</taxon>
        <taxon>Chromatiales</taxon>
        <taxon>Ectothiorhodospiraceae</taxon>
        <taxon>Alkalispirillum</taxon>
    </lineage>
</organism>
<reference evidence="3 4" key="1">
    <citation type="submission" date="2018-10" db="EMBL/GenBank/DDBJ databases">
        <title>Genomic Encyclopedia of Type Strains, Phase IV (KMG-IV): sequencing the most valuable type-strain genomes for metagenomic binning, comparative biology and taxonomic classification.</title>
        <authorList>
            <person name="Goeker M."/>
        </authorList>
    </citation>
    <scope>NUCLEOTIDE SEQUENCE [LARGE SCALE GENOMIC DNA]</scope>
    <source>
        <strain evidence="3 4">DSM 12769</strain>
    </source>
</reference>
<dbReference type="Proteomes" id="UP000275461">
    <property type="component" value="Unassembled WGS sequence"/>
</dbReference>
<evidence type="ECO:0000256" key="1">
    <source>
        <dbReference type="SAM" id="MobiDB-lite"/>
    </source>
</evidence>
<sequence length="129" mass="14188">MKPLIKTAVTLTLGAGLTVSGLASAQNWTTFVDQVRANPPTTLSEAQGAGVGQNYETWVNHVRDNGPEERSFGDPLVGQNYLPFIQSVRERTLQRKQAERPGAAQPTERERARHGRNSVLDARTRNHGI</sequence>
<protein>
    <recommendedName>
        <fullName evidence="5">DUF4148 domain-containing protein</fullName>
    </recommendedName>
</protein>
<evidence type="ECO:0000313" key="4">
    <source>
        <dbReference type="Proteomes" id="UP000275461"/>
    </source>
</evidence>
<dbReference type="OrthoDB" id="5799930at2"/>
<name>A0A498CEX0_9GAMM</name>
<evidence type="ECO:0000256" key="2">
    <source>
        <dbReference type="SAM" id="SignalP"/>
    </source>
</evidence>
<comment type="caution">
    <text evidence="3">The sequence shown here is derived from an EMBL/GenBank/DDBJ whole genome shotgun (WGS) entry which is preliminary data.</text>
</comment>
<dbReference type="AlphaFoldDB" id="A0A498CEX0"/>
<feature type="signal peptide" evidence="2">
    <location>
        <begin position="1"/>
        <end position="25"/>
    </location>
</feature>
<keyword evidence="4" id="KW-1185">Reference proteome</keyword>
<accession>A0A498CEX0</accession>
<keyword evidence="2" id="KW-0732">Signal</keyword>
<evidence type="ECO:0008006" key="5">
    <source>
        <dbReference type="Google" id="ProtNLM"/>
    </source>
</evidence>
<proteinExistence type="predicted"/>
<evidence type="ECO:0000313" key="3">
    <source>
        <dbReference type="EMBL" id="RLK50968.1"/>
    </source>
</evidence>
<feature type="region of interest" description="Disordered" evidence="1">
    <location>
        <begin position="92"/>
        <end position="129"/>
    </location>
</feature>
<gene>
    <name evidence="3" type="ORF">DFR31_0880</name>
</gene>
<feature type="chain" id="PRO_5019736107" description="DUF4148 domain-containing protein" evidence="2">
    <location>
        <begin position="26"/>
        <end position="129"/>
    </location>
</feature>
<dbReference type="EMBL" id="RCDA01000001">
    <property type="protein sequence ID" value="RLK50968.1"/>
    <property type="molecule type" value="Genomic_DNA"/>
</dbReference>